<evidence type="ECO:0000256" key="3">
    <source>
        <dbReference type="ARBA" id="ARBA00007739"/>
    </source>
</evidence>
<evidence type="ECO:0000259" key="19">
    <source>
        <dbReference type="Pfam" id="PF00912"/>
    </source>
</evidence>
<evidence type="ECO:0000256" key="7">
    <source>
        <dbReference type="ARBA" id="ARBA00022676"/>
    </source>
</evidence>
<dbReference type="Pfam" id="PF00905">
    <property type="entry name" value="Transpeptidase"/>
    <property type="match status" value="1"/>
</dbReference>
<keyword evidence="11" id="KW-0573">Peptidoglycan synthesis</keyword>
<keyword evidence="12 17" id="KW-0472">Membrane</keyword>
<evidence type="ECO:0000256" key="4">
    <source>
        <dbReference type="ARBA" id="ARBA00022475"/>
    </source>
</evidence>
<dbReference type="Proteomes" id="UP000661691">
    <property type="component" value="Unassembled WGS sequence"/>
</dbReference>
<gene>
    <name evidence="20" type="ORF">IC620_06535</name>
</gene>
<comment type="catalytic activity">
    <reaction evidence="15">
        <text>Preferential cleavage: (Ac)2-L-Lys-D-Ala-|-D-Ala. Also transpeptidation of peptidyl-alanyl moieties that are N-acyl substituents of D-alanine.</text>
        <dbReference type="EC" id="3.4.16.4"/>
    </reaction>
</comment>
<dbReference type="InterPro" id="IPR001460">
    <property type="entry name" value="PCN-bd_Tpept"/>
</dbReference>
<evidence type="ECO:0000256" key="11">
    <source>
        <dbReference type="ARBA" id="ARBA00022984"/>
    </source>
</evidence>
<evidence type="ECO:0000256" key="8">
    <source>
        <dbReference type="ARBA" id="ARBA00022679"/>
    </source>
</evidence>
<dbReference type="InterPro" id="IPR036950">
    <property type="entry name" value="PBP_transglycosylase"/>
</dbReference>
<evidence type="ECO:0000256" key="13">
    <source>
        <dbReference type="ARBA" id="ARBA00023268"/>
    </source>
</evidence>
<evidence type="ECO:0000256" key="10">
    <source>
        <dbReference type="ARBA" id="ARBA00022960"/>
    </source>
</evidence>
<evidence type="ECO:0000256" key="6">
    <source>
        <dbReference type="ARBA" id="ARBA00022670"/>
    </source>
</evidence>
<evidence type="ECO:0000256" key="5">
    <source>
        <dbReference type="ARBA" id="ARBA00022645"/>
    </source>
</evidence>
<dbReference type="GO" id="GO:0008658">
    <property type="term" value="F:penicillin binding"/>
    <property type="evidence" value="ECO:0007669"/>
    <property type="project" value="InterPro"/>
</dbReference>
<dbReference type="GO" id="GO:0009002">
    <property type="term" value="F:serine-type D-Ala-D-Ala carboxypeptidase activity"/>
    <property type="evidence" value="ECO:0007669"/>
    <property type="project" value="UniProtKB-EC"/>
</dbReference>
<dbReference type="InterPro" id="IPR012338">
    <property type="entry name" value="Beta-lactam/transpept-like"/>
</dbReference>
<comment type="caution">
    <text evidence="20">The sequence shown here is derived from an EMBL/GenBank/DDBJ whole genome shotgun (WGS) entry which is preliminary data.</text>
</comment>
<evidence type="ECO:0000256" key="9">
    <source>
        <dbReference type="ARBA" id="ARBA00022801"/>
    </source>
</evidence>
<comment type="catalytic activity">
    <reaction evidence="16">
        <text>[GlcNAc-(1-&gt;4)-Mur2Ac(oyl-L-Ala-gamma-D-Glu-L-Lys-D-Ala-D-Ala)](n)-di-trans,octa-cis-undecaprenyl diphosphate + beta-D-GlcNAc-(1-&gt;4)-Mur2Ac(oyl-L-Ala-gamma-D-Glu-L-Lys-D-Ala-D-Ala)-di-trans,octa-cis-undecaprenyl diphosphate = [GlcNAc-(1-&gt;4)-Mur2Ac(oyl-L-Ala-gamma-D-Glu-L-Lys-D-Ala-D-Ala)](n+1)-di-trans,octa-cis-undecaprenyl diphosphate + di-trans,octa-cis-undecaprenyl diphosphate + H(+)</text>
        <dbReference type="Rhea" id="RHEA:23708"/>
        <dbReference type="Rhea" id="RHEA-COMP:9602"/>
        <dbReference type="Rhea" id="RHEA-COMP:9603"/>
        <dbReference type="ChEBI" id="CHEBI:15378"/>
        <dbReference type="ChEBI" id="CHEBI:58405"/>
        <dbReference type="ChEBI" id="CHEBI:60033"/>
        <dbReference type="ChEBI" id="CHEBI:78435"/>
        <dbReference type="EC" id="2.4.99.28"/>
    </reaction>
</comment>
<dbReference type="GO" id="GO:0071555">
    <property type="term" value="P:cell wall organization"/>
    <property type="evidence" value="ECO:0007669"/>
    <property type="project" value="UniProtKB-KW"/>
</dbReference>
<organism evidence="20 21">
    <name type="scientific">Polycladospora coralii</name>
    <dbReference type="NCBI Taxonomy" id="2771432"/>
    <lineage>
        <taxon>Bacteria</taxon>
        <taxon>Bacillati</taxon>
        <taxon>Bacillota</taxon>
        <taxon>Bacilli</taxon>
        <taxon>Bacillales</taxon>
        <taxon>Thermoactinomycetaceae</taxon>
        <taxon>Polycladospora</taxon>
    </lineage>
</organism>
<dbReference type="RefSeq" id="WP_224749606.1">
    <property type="nucleotide sequence ID" value="NZ_JACXAH010000008.1"/>
</dbReference>
<keyword evidence="13" id="KW-0511">Multifunctional enzyme</keyword>
<accession>A0A926RWZ1</accession>
<protein>
    <submittedName>
        <fullName evidence="20">PBP1A family penicillin-binding protein</fullName>
    </submittedName>
</protein>
<dbReference type="InterPro" id="IPR023346">
    <property type="entry name" value="Lysozyme-like_dom_sf"/>
</dbReference>
<dbReference type="GO" id="GO:0006508">
    <property type="term" value="P:proteolysis"/>
    <property type="evidence" value="ECO:0007669"/>
    <property type="project" value="UniProtKB-KW"/>
</dbReference>
<keyword evidence="17" id="KW-0812">Transmembrane</keyword>
<evidence type="ECO:0000313" key="20">
    <source>
        <dbReference type="EMBL" id="MBD1372016.1"/>
    </source>
</evidence>
<keyword evidence="9" id="KW-0378">Hydrolase</keyword>
<dbReference type="Pfam" id="PF00912">
    <property type="entry name" value="Transgly"/>
    <property type="match status" value="1"/>
</dbReference>
<keyword evidence="21" id="KW-1185">Reference proteome</keyword>
<feature type="domain" description="Glycosyl transferase family 51" evidence="19">
    <location>
        <begin position="72"/>
        <end position="246"/>
    </location>
</feature>
<dbReference type="InterPro" id="IPR050396">
    <property type="entry name" value="Glycosyltr_51/Transpeptidase"/>
</dbReference>
<comment type="subcellular location">
    <subcellularLocation>
        <location evidence="1">Cell membrane</location>
    </subcellularLocation>
</comment>
<dbReference type="GO" id="GO:0030288">
    <property type="term" value="C:outer membrane-bounded periplasmic space"/>
    <property type="evidence" value="ECO:0007669"/>
    <property type="project" value="TreeGrafter"/>
</dbReference>
<comment type="similarity">
    <text evidence="2">In the C-terminal section; belongs to the transpeptidase family.</text>
</comment>
<dbReference type="EMBL" id="JACXAH010000008">
    <property type="protein sequence ID" value="MBD1372016.1"/>
    <property type="molecule type" value="Genomic_DNA"/>
</dbReference>
<dbReference type="SUPFAM" id="SSF53955">
    <property type="entry name" value="Lysozyme-like"/>
    <property type="match status" value="1"/>
</dbReference>
<dbReference type="SUPFAM" id="SSF56601">
    <property type="entry name" value="beta-lactamase/transpeptidase-like"/>
    <property type="match status" value="1"/>
</dbReference>
<evidence type="ECO:0000256" key="12">
    <source>
        <dbReference type="ARBA" id="ARBA00023136"/>
    </source>
</evidence>
<evidence type="ECO:0000313" key="21">
    <source>
        <dbReference type="Proteomes" id="UP000661691"/>
    </source>
</evidence>
<dbReference type="Gene3D" id="3.40.710.10">
    <property type="entry name" value="DD-peptidase/beta-lactamase superfamily"/>
    <property type="match status" value="1"/>
</dbReference>
<evidence type="ECO:0000256" key="2">
    <source>
        <dbReference type="ARBA" id="ARBA00007090"/>
    </source>
</evidence>
<dbReference type="Gene3D" id="1.10.3810.10">
    <property type="entry name" value="Biosynthetic peptidoglycan transglycosylase-like"/>
    <property type="match status" value="1"/>
</dbReference>
<dbReference type="GO" id="GO:0009252">
    <property type="term" value="P:peptidoglycan biosynthetic process"/>
    <property type="evidence" value="ECO:0007669"/>
    <property type="project" value="UniProtKB-KW"/>
</dbReference>
<dbReference type="FunFam" id="1.10.3810.10:FF:000001">
    <property type="entry name" value="Penicillin-binding protein 1A"/>
    <property type="match status" value="1"/>
</dbReference>
<keyword evidence="8" id="KW-0808">Transferase</keyword>
<dbReference type="PANTHER" id="PTHR32282">
    <property type="entry name" value="BINDING PROTEIN TRANSPEPTIDASE, PUTATIVE-RELATED"/>
    <property type="match status" value="1"/>
</dbReference>
<comment type="similarity">
    <text evidence="3">In the N-terminal section; belongs to the glycosyltransferase 51 family.</text>
</comment>
<dbReference type="GO" id="GO:0008955">
    <property type="term" value="F:peptidoglycan glycosyltransferase activity"/>
    <property type="evidence" value="ECO:0007669"/>
    <property type="project" value="UniProtKB-EC"/>
</dbReference>
<reference evidence="20" key="1">
    <citation type="submission" date="2020-09" db="EMBL/GenBank/DDBJ databases">
        <title>A novel bacterium of genus Hazenella, isolated from South China Sea.</title>
        <authorList>
            <person name="Huang H."/>
            <person name="Mo K."/>
            <person name="Hu Y."/>
        </authorList>
    </citation>
    <scope>NUCLEOTIDE SEQUENCE</scope>
    <source>
        <strain evidence="20">IB182357</strain>
    </source>
</reference>
<dbReference type="AlphaFoldDB" id="A0A926RWZ1"/>
<dbReference type="PANTHER" id="PTHR32282:SF11">
    <property type="entry name" value="PENICILLIN-BINDING PROTEIN 1B"/>
    <property type="match status" value="1"/>
</dbReference>
<dbReference type="GO" id="GO:0005886">
    <property type="term" value="C:plasma membrane"/>
    <property type="evidence" value="ECO:0007669"/>
    <property type="project" value="UniProtKB-SubCell"/>
</dbReference>
<dbReference type="InterPro" id="IPR001264">
    <property type="entry name" value="Glyco_trans_51"/>
</dbReference>
<dbReference type="NCBIfam" id="TIGR02074">
    <property type="entry name" value="PBP_1a_fam"/>
    <property type="match status" value="1"/>
</dbReference>
<proteinExistence type="inferred from homology"/>
<evidence type="ECO:0000259" key="18">
    <source>
        <dbReference type="Pfam" id="PF00905"/>
    </source>
</evidence>
<evidence type="ECO:0000256" key="16">
    <source>
        <dbReference type="ARBA" id="ARBA00049902"/>
    </source>
</evidence>
<keyword evidence="5" id="KW-0121">Carboxypeptidase</keyword>
<keyword evidence="14" id="KW-0961">Cell wall biogenesis/degradation</keyword>
<evidence type="ECO:0000256" key="17">
    <source>
        <dbReference type="SAM" id="Phobius"/>
    </source>
</evidence>
<name>A0A926RWZ1_9BACL</name>
<feature type="domain" description="Penicillin-binding protein transpeptidase" evidence="18">
    <location>
        <begin position="340"/>
        <end position="579"/>
    </location>
</feature>
<evidence type="ECO:0000256" key="1">
    <source>
        <dbReference type="ARBA" id="ARBA00004236"/>
    </source>
</evidence>
<keyword evidence="4" id="KW-1003">Cell membrane</keyword>
<keyword evidence="6" id="KW-0645">Protease</keyword>
<keyword evidence="7" id="KW-0328">Glycosyltransferase</keyword>
<keyword evidence="17" id="KW-1133">Transmembrane helix</keyword>
<keyword evidence="10" id="KW-0133">Cell shape</keyword>
<feature type="transmembrane region" description="Helical" evidence="17">
    <location>
        <begin position="28"/>
        <end position="50"/>
    </location>
</feature>
<sequence>MREQPPRPSMFALHPIEKIRLVKMTWHLLRLLFFSMLILSLLASIALVFLKIRPLPPPEIHATSMLFGVNGESMGPLDMREQRDPIHLNEVPQHLIKATLAAEDKTFYEHGGFSVTGIMRAVFHNLKSRQALQGASTITQQLARNLYLTHDRTWSRKWKEALYTVQLELHYSKDEILEMYLNKIYYGHGVYGIKRAAQVYFDKPVEKLTIAESAFLVGIPRGPQYYSPYHHLDHAIKRQQHILDLMAENHYISVAEATAAKKYDIVIAPQKPTTGLNAPYFRDYVIQTAVNGYGLDESLVRHGGLKIYTTLHPQLQKVAEESVKQTLPNPSNLQTALLSVDPHTGHIKAMIGGKSYPDSQYNRIFAKRQPGSTFKPFVYLTALQHGFTPLTKIESRPTTFIYKGQEYKPRNYQNLYANRPITMREAIAKSDNIYAVRTQFQVGIPSVIETAKRLGIQSDIRATPSVALGSYTVSPYELTQAYATLANGGIHRPLTGILKIVDSQGNVLVEEKSVAKRVIPTAPTFVLTQMLRGVLDSGGTGRRAGQIFQYPAAAKTGTTDYDGWLAAYTPQLATTVWVGYDQGEKIAHRETRLAQFIWGRYMNQSTTIVKPSSFQVPAGVTSKYIDPTSHHVATNQCPSSQLEYFVEGTEPTQLCPLHPEPEKLPIDLPSLWDKFKSWWDRF</sequence>
<evidence type="ECO:0000256" key="15">
    <source>
        <dbReference type="ARBA" id="ARBA00034000"/>
    </source>
</evidence>
<evidence type="ECO:0000256" key="14">
    <source>
        <dbReference type="ARBA" id="ARBA00023316"/>
    </source>
</evidence>
<dbReference type="GO" id="GO:0008360">
    <property type="term" value="P:regulation of cell shape"/>
    <property type="evidence" value="ECO:0007669"/>
    <property type="project" value="UniProtKB-KW"/>
</dbReference>